<dbReference type="Proteomes" id="UP000663880">
    <property type="component" value="Unassembled WGS sequence"/>
</dbReference>
<proteinExistence type="predicted"/>
<gene>
    <name evidence="2" type="ORF">PMACD_LOCUS15325</name>
</gene>
<reference evidence="2" key="1">
    <citation type="submission" date="2021-02" db="EMBL/GenBank/DDBJ databases">
        <authorList>
            <person name="Steward A R."/>
        </authorList>
    </citation>
    <scope>NUCLEOTIDE SEQUENCE</scope>
</reference>
<name>A0A821XQ71_9NEOP</name>
<evidence type="ECO:0000313" key="3">
    <source>
        <dbReference type="Proteomes" id="UP000663880"/>
    </source>
</evidence>
<sequence length="107" mass="11450">MLPRTPPKPTSKASTPSTSSTPARRTLVEMLSPAFTREIRPAESAHMEMAKEYRQTGLQALSASRNLKGELKAAITEAIEGLFGVVGLIDPPSTIRTTPPVPTPLTP</sequence>
<dbReference type="EMBL" id="CAJOBZ010000070">
    <property type="protein sequence ID" value="CAF4947447.1"/>
    <property type="molecule type" value="Genomic_DNA"/>
</dbReference>
<accession>A0A821XQ71</accession>
<organism evidence="2 3">
    <name type="scientific">Pieris macdunnoughi</name>
    <dbReference type="NCBI Taxonomy" id="345717"/>
    <lineage>
        <taxon>Eukaryota</taxon>
        <taxon>Metazoa</taxon>
        <taxon>Ecdysozoa</taxon>
        <taxon>Arthropoda</taxon>
        <taxon>Hexapoda</taxon>
        <taxon>Insecta</taxon>
        <taxon>Pterygota</taxon>
        <taxon>Neoptera</taxon>
        <taxon>Endopterygota</taxon>
        <taxon>Lepidoptera</taxon>
        <taxon>Glossata</taxon>
        <taxon>Ditrysia</taxon>
        <taxon>Papilionoidea</taxon>
        <taxon>Pieridae</taxon>
        <taxon>Pierinae</taxon>
        <taxon>Pieris</taxon>
    </lineage>
</organism>
<feature type="region of interest" description="Disordered" evidence="1">
    <location>
        <begin position="1"/>
        <end position="25"/>
    </location>
</feature>
<evidence type="ECO:0000313" key="2">
    <source>
        <dbReference type="EMBL" id="CAF4947447.1"/>
    </source>
</evidence>
<protein>
    <submittedName>
        <fullName evidence="2">Uncharacterized protein</fullName>
    </submittedName>
</protein>
<feature type="compositionally biased region" description="Low complexity" evidence="1">
    <location>
        <begin position="10"/>
        <end position="25"/>
    </location>
</feature>
<keyword evidence="3" id="KW-1185">Reference proteome</keyword>
<comment type="caution">
    <text evidence="2">The sequence shown here is derived from an EMBL/GenBank/DDBJ whole genome shotgun (WGS) entry which is preliminary data.</text>
</comment>
<evidence type="ECO:0000256" key="1">
    <source>
        <dbReference type="SAM" id="MobiDB-lite"/>
    </source>
</evidence>
<dbReference type="AlphaFoldDB" id="A0A821XQ71"/>